<dbReference type="NCBIfam" id="TIGR02944">
    <property type="entry name" value="suf_reg_Xantho"/>
    <property type="match status" value="1"/>
</dbReference>
<dbReference type="InterPro" id="IPR000944">
    <property type="entry name" value="Tscrpt_reg_Rrf2"/>
</dbReference>
<comment type="caution">
    <text evidence="1">The sequence shown here is derived from an EMBL/GenBank/DDBJ whole genome shotgun (WGS) entry which is preliminary data.</text>
</comment>
<dbReference type="Proteomes" id="UP000011651">
    <property type="component" value="Unassembled WGS sequence"/>
</dbReference>
<dbReference type="InterPro" id="IPR036388">
    <property type="entry name" value="WH-like_DNA-bd_sf"/>
</dbReference>
<proteinExistence type="predicted"/>
<evidence type="ECO:0000313" key="2">
    <source>
        <dbReference type="Proteomes" id="UP000011651"/>
    </source>
</evidence>
<dbReference type="PROSITE" id="PS01332">
    <property type="entry name" value="HTH_RRF2_1"/>
    <property type="match status" value="1"/>
</dbReference>
<dbReference type="Pfam" id="PF02082">
    <property type="entry name" value="Rrf2"/>
    <property type="match status" value="1"/>
</dbReference>
<sequence length="172" mass="18283">MTWRPFDLLRTDDIKGVDMLKLSRLTDYAAVVMAQIARHSQASHAAAELAEAVQLPHPTVSKTLKMLVRAGLLVSQRGAQGGYRLARPASQITAADIIAAIEGPVAMTECSQAEGDCELVATCGVADNWQRVSLAMRTLLESVTLAHLADTAPIKLPVQLPIQTISLSAASA</sequence>
<dbReference type="InterPro" id="IPR014290">
    <property type="entry name" value="SUF_FeS_clus_asmbl_reg"/>
</dbReference>
<reference evidence="1 2" key="1">
    <citation type="journal article" date="2013" name="Genome Announc.">
        <title>Draft Genome of the Marine Gammaproteobacterium Halomonas titanicae.</title>
        <authorList>
            <person name="Sanchez-Porro C."/>
            <person name="de la Haba R.R."/>
            <person name="Cruz-Hernandez N."/>
            <person name="Gonzalez J.M."/>
            <person name="Reyes-Guirao C."/>
            <person name="Navarro-Sampedro L."/>
            <person name="Carballo M."/>
            <person name="Ventosa A."/>
        </authorList>
    </citation>
    <scope>NUCLEOTIDE SEQUENCE [LARGE SCALE GENOMIC DNA]</scope>
    <source>
        <strain evidence="1 2">BH1</strain>
    </source>
</reference>
<gene>
    <name evidence="1" type="ORF">HALTITAN_1453</name>
</gene>
<accession>L9UAV5</accession>
<name>L9UAV5_9GAMM</name>
<dbReference type="CDD" id="cd00090">
    <property type="entry name" value="HTH_ARSR"/>
    <property type="match status" value="1"/>
</dbReference>
<dbReference type="EMBL" id="AOPO01000004">
    <property type="protein sequence ID" value="ELY21882.1"/>
    <property type="molecule type" value="Genomic_DNA"/>
</dbReference>
<dbReference type="AlphaFoldDB" id="L9UAV5"/>
<dbReference type="PROSITE" id="PS51197">
    <property type="entry name" value="HTH_RRF2_2"/>
    <property type="match status" value="1"/>
</dbReference>
<dbReference type="SUPFAM" id="SSF46785">
    <property type="entry name" value="Winged helix' DNA-binding domain"/>
    <property type="match status" value="1"/>
</dbReference>
<evidence type="ECO:0000313" key="1">
    <source>
        <dbReference type="EMBL" id="ELY21882.1"/>
    </source>
</evidence>
<dbReference type="PANTHER" id="PTHR33221">
    <property type="entry name" value="WINGED HELIX-TURN-HELIX TRANSCRIPTIONAL REGULATOR, RRF2 FAMILY"/>
    <property type="match status" value="1"/>
</dbReference>
<dbReference type="PANTHER" id="PTHR33221:SF2">
    <property type="entry name" value="TRANSCRIPTIONAL REGULATOR"/>
    <property type="match status" value="1"/>
</dbReference>
<dbReference type="Gene3D" id="1.10.10.10">
    <property type="entry name" value="Winged helix-like DNA-binding domain superfamily/Winged helix DNA-binding domain"/>
    <property type="match status" value="1"/>
</dbReference>
<dbReference type="PATRIC" id="fig|1204738.3.peg.2186"/>
<protein>
    <submittedName>
        <fullName evidence="1">SUF system FeS cluster assembly, Rtf2-type regulator</fullName>
    </submittedName>
</protein>
<organism evidence="1 2">
    <name type="scientific">Vreelandella titanicae BH1</name>
    <dbReference type="NCBI Taxonomy" id="1204738"/>
    <lineage>
        <taxon>Bacteria</taxon>
        <taxon>Pseudomonadati</taxon>
        <taxon>Pseudomonadota</taxon>
        <taxon>Gammaproteobacteria</taxon>
        <taxon>Oceanospirillales</taxon>
        <taxon>Halomonadaceae</taxon>
        <taxon>Vreelandella</taxon>
    </lineage>
</organism>
<dbReference type="InterPro" id="IPR036390">
    <property type="entry name" value="WH_DNA-bd_sf"/>
</dbReference>
<dbReference type="GO" id="GO:0005829">
    <property type="term" value="C:cytosol"/>
    <property type="evidence" value="ECO:0007669"/>
    <property type="project" value="TreeGrafter"/>
</dbReference>
<dbReference type="NCBIfam" id="TIGR00738">
    <property type="entry name" value="rrf2_super"/>
    <property type="match status" value="1"/>
</dbReference>
<dbReference type="InterPro" id="IPR030489">
    <property type="entry name" value="TR_Rrf2-type_CS"/>
</dbReference>
<dbReference type="GO" id="GO:0003700">
    <property type="term" value="F:DNA-binding transcription factor activity"/>
    <property type="evidence" value="ECO:0007669"/>
    <property type="project" value="TreeGrafter"/>
</dbReference>
<dbReference type="InterPro" id="IPR011991">
    <property type="entry name" value="ArsR-like_HTH"/>
</dbReference>